<dbReference type="InterPro" id="IPR011174">
    <property type="entry name" value="ERM"/>
</dbReference>
<dbReference type="Pfam" id="PF00769">
    <property type="entry name" value="ERM_C"/>
    <property type="match status" value="1"/>
</dbReference>
<dbReference type="InterPro" id="IPR041789">
    <property type="entry name" value="ERM_FERM_C"/>
</dbReference>
<dbReference type="Gene3D" id="3.10.20.90">
    <property type="entry name" value="Phosphatidylinositol 3-kinase Catalytic Subunit, Chain A, domain 1"/>
    <property type="match status" value="1"/>
</dbReference>
<dbReference type="InterPro" id="IPR035963">
    <property type="entry name" value="FERM_2"/>
</dbReference>
<dbReference type="Gene3D" id="1.20.5.450">
    <property type="match status" value="1"/>
</dbReference>
<dbReference type="GeneID" id="103357160"/>
<dbReference type="GeneTree" id="ENSGT01090000260082"/>
<feature type="region of interest" description="Disordered" evidence="5">
    <location>
        <begin position="302"/>
        <end position="340"/>
    </location>
</feature>
<dbReference type="PRINTS" id="PR00661">
    <property type="entry name" value="ERMFAMILY"/>
</dbReference>
<feature type="compositionally biased region" description="Basic and acidic residues" evidence="5">
    <location>
        <begin position="308"/>
        <end position="340"/>
    </location>
</feature>
<dbReference type="CDD" id="cd13194">
    <property type="entry name" value="FERM_C_ERM"/>
    <property type="match status" value="1"/>
</dbReference>
<dbReference type="SMART" id="SM00295">
    <property type="entry name" value="B41"/>
    <property type="match status" value="1"/>
</dbReference>
<dbReference type="FunFam" id="3.10.20.90:FF:000013">
    <property type="entry name" value="radixin isoform X1"/>
    <property type="match status" value="1"/>
</dbReference>
<keyword evidence="2" id="KW-1003">Cell membrane</keyword>
<dbReference type="Pfam" id="PF20492">
    <property type="entry name" value="ERM_helical"/>
    <property type="match status" value="1"/>
</dbReference>
<dbReference type="InterPro" id="IPR011993">
    <property type="entry name" value="PH-like_dom_sf"/>
</dbReference>
<dbReference type="Gene3D" id="1.20.80.10">
    <property type="match status" value="1"/>
</dbReference>
<evidence type="ECO:0000259" key="6">
    <source>
        <dbReference type="PROSITE" id="PS50057"/>
    </source>
</evidence>
<dbReference type="Gene3D" id="2.30.29.30">
    <property type="entry name" value="Pleckstrin-homology domain (PH domain)/Phosphotyrosine-binding domain (PTB)"/>
    <property type="match status" value="1"/>
</dbReference>
<dbReference type="SUPFAM" id="SSF47031">
    <property type="entry name" value="Second domain of FERM"/>
    <property type="match status" value="1"/>
</dbReference>
<dbReference type="SUPFAM" id="SSF50729">
    <property type="entry name" value="PH domain-like"/>
    <property type="match status" value="1"/>
</dbReference>
<feature type="compositionally biased region" description="Basic and acidic residues" evidence="5">
    <location>
        <begin position="383"/>
        <end position="400"/>
    </location>
</feature>
<dbReference type="GO" id="GO:0005886">
    <property type="term" value="C:plasma membrane"/>
    <property type="evidence" value="ECO:0007669"/>
    <property type="project" value="UniProtKB-SubCell"/>
</dbReference>
<evidence type="ECO:0000256" key="5">
    <source>
        <dbReference type="SAM" id="MobiDB-lite"/>
    </source>
</evidence>
<feature type="compositionally biased region" description="Basic and acidic residues" evidence="5">
    <location>
        <begin position="455"/>
        <end position="464"/>
    </location>
</feature>
<evidence type="ECO:0000313" key="10">
    <source>
        <dbReference type="RefSeq" id="XP_008279811.1"/>
    </source>
</evidence>
<reference evidence="9 10" key="2">
    <citation type="submission" date="2025-04" db="UniProtKB">
        <authorList>
            <consortium name="RefSeq"/>
        </authorList>
    </citation>
    <scope>IDENTIFICATION</scope>
</reference>
<dbReference type="FunFam" id="2.30.29.30:FF:000003">
    <property type="entry name" value="Radixin isoform 1"/>
    <property type="match status" value="1"/>
</dbReference>
<dbReference type="Pfam" id="PF00373">
    <property type="entry name" value="FERM_M"/>
    <property type="match status" value="1"/>
</dbReference>
<evidence type="ECO:0000313" key="7">
    <source>
        <dbReference type="Ensembl" id="ENSSPAP00000002457.1"/>
    </source>
</evidence>
<proteinExistence type="predicted"/>
<dbReference type="SUPFAM" id="SSF48678">
    <property type="entry name" value="Moesin tail domain"/>
    <property type="match status" value="1"/>
</dbReference>
<dbReference type="PROSITE" id="PS00661">
    <property type="entry name" value="FERM_2"/>
    <property type="match status" value="1"/>
</dbReference>
<dbReference type="InterPro" id="IPR014352">
    <property type="entry name" value="FERM/acyl-CoA-bd_prot_sf"/>
</dbReference>
<dbReference type="PIRSF" id="PIRSF002305">
    <property type="entry name" value="ERM"/>
    <property type="match status" value="1"/>
</dbReference>
<keyword evidence="3" id="KW-0472">Membrane</keyword>
<dbReference type="InterPro" id="IPR018980">
    <property type="entry name" value="FERM_PH-like_C"/>
</dbReference>
<dbReference type="STRING" id="144197.ENSSPAP00000002457"/>
<feature type="compositionally biased region" description="Basic and acidic residues" evidence="5">
    <location>
        <begin position="525"/>
        <end position="548"/>
    </location>
</feature>
<dbReference type="PANTHER" id="PTHR23281">
    <property type="entry name" value="MERLIN/MOESIN/EZRIN/RADIXIN"/>
    <property type="match status" value="1"/>
</dbReference>
<keyword evidence="8" id="KW-1185">Reference proteome</keyword>
<dbReference type="InterPro" id="IPR019749">
    <property type="entry name" value="Band_41_domain"/>
</dbReference>
<feature type="compositionally biased region" description="Basic and acidic residues" evidence="5">
    <location>
        <begin position="495"/>
        <end position="514"/>
    </location>
</feature>
<gene>
    <name evidence="9 10" type="primary">LOC103357160</name>
</gene>
<dbReference type="AlphaFoldDB" id="A0A3B4ZLB9"/>
<dbReference type="InterPro" id="IPR008954">
    <property type="entry name" value="Moesin_tail_sf"/>
</dbReference>
<sequence>MPKSVNVRVTTMHAELEFSILPSTMGKQLFDQVVKTVGLREIWFFGLQYTDSKGYVTWLKLNKKVTQQDVKKDNLLQFKFRAKFFPEDVSEELIQEITQKLFFLQVKEDILNDENYCPPETAVLLASYAVQANYGDYNKDIHKPGYLASDRLLPQRVLEQHKLTKEQWEDRIQTWHEEHRGMLREDAMMEYLKIAQDLEMYGVNYFEIKNKKGTELWLGVDALGLNIYEHEDKLSPKIGFPWSEIKKISFSDKKFVIQPIDKKAPDFVFLAPRLLINKRILALCIGNHELYMRRRKPDSIEVQQMKAQAREEKQHKQMERAQLENEKKKREHAEKEKERIEREKEELIERLRQIEEQTQRAQIELEEQTRKALELEQERKRAKEEAERLEMERQAAEEAKAALAQQAADQMKNQEQLAAELAEFTAKIALLEDAKRKKEEEATEWQHKALSAQDDLERTREELKTAITSPPAPEHDEQDETNAEASAELLSDGVTSDRNEEDRITEAQKNERVKKQLQALSSELADARDDTKKTQNDMLHAENVRAGRDKYKTLRQIRQGNTKQRIDEFESM</sequence>
<evidence type="ECO:0000313" key="8">
    <source>
        <dbReference type="Proteomes" id="UP000694891"/>
    </source>
</evidence>
<dbReference type="InterPro" id="IPR019747">
    <property type="entry name" value="FERM_CS"/>
</dbReference>
<dbReference type="FunFam" id="1.20.80.10:FF:000002">
    <property type="entry name" value="radixin isoform X1"/>
    <property type="match status" value="1"/>
</dbReference>
<dbReference type="FunFam" id="1.20.5.450:FF:000001">
    <property type="entry name" value="radixin isoform X2"/>
    <property type="match status" value="1"/>
</dbReference>
<dbReference type="GO" id="GO:0003779">
    <property type="term" value="F:actin binding"/>
    <property type="evidence" value="ECO:0007669"/>
    <property type="project" value="InterPro"/>
</dbReference>
<dbReference type="Gene3D" id="6.10.360.10">
    <property type="match status" value="1"/>
</dbReference>
<dbReference type="InterPro" id="IPR018979">
    <property type="entry name" value="FERM_N"/>
</dbReference>
<dbReference type="InterPro" id="IPR000299">
    <property type="entry name" value="FERM_domain"/>
</dbReference>
<dbReference type="InterPro" id="IPR019748">
    <property type="entry name" value="FERM_central"/>
</dbReference>
<dbReference type="PROSITE" id="PS50057">
    <property type="entry name" value="FERM_3"/>
    <property type="match status" value="1"/>
</dbReference>
<organism evidence="7">
    <name type="scientific">Stegastes partitus</name>
    <name type="common">bicolor damselfish</name>
    <dbReference type="NCBI Taxonomy" id="144197"/>
    <lineage>
        <taxon>Eukaryota</taxon>
        <taxon>Metazoa</taxon>
        <taxon>Chordata</taxon>
        <taxon>Craniata</taxon>
        <taxon>Vertebrata</taxon>
        <taxon>Euteleostomi</taxon>
        <taxon>Actinopterygii</taxon>
        <taxon>Neopterygii</taxon>
        <taxon>Teleostei</taxon>
        <taxon>Neoteleostei</taxon>
        <taxon>Acanthomorphata</taxon>
        <taxon>Ovalentaria</taxon>
        <taxon>Pomacentridae</taxon>
        <taxon>Stegastes</taxon>
    </lineage>
</organism>
<dbReference type="InterPro" id="IPR000798">
    <property type="entry name" value="Ez/rad/moesin-like"/>
</dbReference>
<feature type="binding site" evidence="4">
    <location>
        <begin position="60"/>
        <end position="63"/>
    </location>
    <ligand>
        <name>a 1,2-diacyl-sn-glycero-3-phospho-(1D-myo-inositol)</name>
        <dbReference type="ChEBI" id="CHEBI:57880"/>
    </ligand>
</feature>
<evidence type="ECO:0000313" key="9">
    <source>
        <dbReference type="RefSeq" id="XP_008279810.1"/>
    </source>
</evidence>
<name>A0A3B4ZLB9_9TELE</name>
<feature type="domain" description="FERM" evidence="6">
    <location>
        <begin position="5"/>
        <end position="295"/>
    </location>
</feature>
<accession>A0A3B4ZLB9</accession>
<dbReference type="OrthoDB" id="6018897at2759"/>
<feature type="region of interest" description="Disordered" evidence="5">
    <location>
        <begin position="435"/>
        <end position="548"/>
    </location>
</feature>
<dbReference type="SMART" id="SM01196">
    <property type="entry name" value="FERM_C"/>
    <property type="match status" value="1"/>
</dbReference>
<dbReference type="CDD" id="cd17187">
    <property type="entry name" value="FERM_F1_ERM"/>
    <property type="match status" value="1"/>
</dbReference>
<comment type="subcellular location">
    <subcellularLocation>
        <location evidence="1">Cell membrane</location>
        <topology evidence="1">Peripheral membrane protein</topology>
    </subcellularLocation>
</comment>
<dbReference type="PROSITE" id="PS00660">
    <property type="entry name" value="FERM_1"/>
    <property type="match status" value="1"/>
</dbReference>
<evidence type="ECO:0000256" key="1">
    <source>
        <dbReference type="ARBA" id="ARBA00004202"/>
    </source>
</evidence>
<dbReference type="CDD" id="cd14473">
    <property type="entry name" value="FERM_B-lobe"/>
    <property type="match status" value="1"/>
</dbReference>
<dbReference type="SUPFAM" id="SSF54236">
    <property type="entry name" value="Ubiquitin-like"/>
    <property type="match status" value="1"/>
</dbReference>
<feature type="binding site" evidence="4">
    <location>
        <position position="278"/>
    </location>
    <ligand>
        <name>a 1,2-diacyl-sn-glycero-3-phospho-(1D-myo-inositol)</name>
        <dbReference type="ChEBI" id="CHEBI:57880"/>
    </ligand>
</feature>
<dbReference type="Ensembl" id="ENSSPAT00000002495.1">
    <property type="protein sequence ID" value="ENSSPAP00000002457.1"/>
    <property type="gene ID" value="ENSSPAG00000001855.1"/>
</dbReference>
<dbReference type="Pfam" id="PF09379">
    <property type="entry name" value="FERM_N"/>
    <property type="match status" value="1"/>
</dbReference>
<reference evidence="7" key="1">
    <citation type="submission" date="2023-09" db="UniProtKB">
        <authorList>
            <consortium name="Ensembl"/>
        </authorList>
    </citation>
    <scope>IDENTIFICATION</scope>
</reference>
<evidence type="ECO:0000256" key="3">
    <source>
        <dbReference type="ARBA" id="ARBA00023136"/>
    </source>
</evidence>
<dbReference type="InterPro" id="IPR046810">
    <property type="entry name" value="ERM_helical"/>
</dbReference>
<evidence type="ECO:0000256" key="2">
    <source>
        <dbReference type="ARBA" id="ARBA00022475"/>
    </source>
</evidence>
<feature type="region of interest" description="Disordered" evidence="5">
    <location>
        <begin position="383"/>
        <end position="407"/>
    </location>
</feature>
<dbReference type="PRINTS" id="PR00935">
    <property type="entry name" value="BAND41"/>
</dbReference>
<evidence type="ECO:0000256" key="4">
    <source>
        <dbReference type="PIRSR" id="PIRSR002305-1"/>
    </source>
</evidence>
<dbReference type="RefSeq" id="XP_008279811.1">
    <property type="nucleotide sequence ID" value="XM_008281589.1"/>
</dbReference>
<dbReference type="InterPro" id="IPR029071">
    <property type="entry name" value="Ubiquitin-like_domsf"/>
</dbReference>
<feature type="compositionally biased region" description="Basic and acidic residues" evidence="5">
    <location>
        <begin position="435"/>
        <end position="447"/>
    </location>
</feature>
<dbReference type="Pfam" id="PF09380">
    <property type="entry name" value="FERM_C"/>
    <property type="match status" value="1"/>
</dbReference>
<protein>
    <submittedName>
        <fullName evidence="7 9">Radixin-like</fullName>
    </submittedName>
</protein>
<dbReference type="Proteomes" id="UP000694891">
    <property type="component" value="Unplaced"/>
</dbReference>
<dbReference type="RefSeq" id="XP_008279810.1">
    <property type="nucleotide sequence ID" value="XM_008281588.1"/>
</dbReference>
<dbReference type="InterPro" id="IPR011259">
    <property type="entry name" value="ERM_C_dom"/>
</dbReference>